<organism evidence="2 3">
    <name type="scientific">Octopus sinensis</name>
    <name type="common">East Asian common octopus</name>
    <dbReference type="NCBI Taxonomy" id="2607531"/>
    <lineage>
        <taxon>Eukaryota</taxon>
        <taxon>Metazoa</taxon>
        <taxon>Spiralia</taxon>
        <taxon>Lophotrochozoa</taxon>
        <taxon>Mollusca</taxon>
        <taxon>Cephalopoda</taxon>
        <taxon>Coleoidea</taxon>
        <taxon>Octopodiformes</taxon>
        <taxon>Octopoda</taxon>
        <taxon>Incirrata</taxon>
        <taxon>Octopodidae</taxon>
        <taxon>Octopus</taxon>
    </lineage>
</organism>
<evidence type="ECO:0000313" key="2">
    <source>
        <dbReference type="Proteomes" id="UP000515154"/>
    </source>
</evidence>
<name>A0A6P7T5R6_9MOLL</name>
<accession>A0A6P7T5R6</accession>
<keyword evidence="2" id="KW-1185">Reference proteome</keyword>
<reference evidence="3" key="1">
    <citation type="submission" date="2025-08" db="UniProtKB">
        <authorList>
            <consortium name="RefSeq"/>
        </authorList>
    </citation>
    <scope>IDENTIFICATION</scope>
</reference>
<dbReference type="GO" id="GO:0005634">
    <property type="term" value="C:nucleus"/>
    <property type="evidence" value="ECO:0007669"/>
    <property type="project" value="TreeGrafter"/>
</dbReference>
<dbReference type="Proteomes" id="UP000515154">
    <property type="component" value="Linkage group LG15"/>
</dbReference>
<dbReference type="AlphaFoldDB" id="A0A6P7T5R6"/>
<dbReference type="RefSeq" id="XP_029646124.1">
    <property type="nucleotide sequence ID" value="XM_029790264.1"/>
</dbReference>
<feature type="domain" description="DDE-1" evidence="1">
    <location>
        <begin position="24"/>
        <end position="198"/>
    </location>
</feature>
<dbReference type="GO" id="GO:0003677">
    <property type="term" value="F:DNA binding"/>
    <property type="evidence" value="ECO:0007669"/>
    <property type="project" value="TreeGrafter"/>
</dbReference>
<dbReference type="KEGG" id="osn:115219962"/>
<dbReference type="PANTHER" id="PTHR19303">
    <property type="entry name" value="TRANSPOSON"/>
    <property type="match status" value="1"/>
</dbReference>
<dbReference type="InterPro" id="IPR004875">
    <property type="entry name" value="DDE_SF_endonuclease_dom"/>
</dbReference>
<evidence type="ECO:0000313" key="3">
    <source>
        <dbReference type="RefSeq" id="XP_029646124.1"/>
    </source>
</evidence>
<sequence>MFSSTTIDFSGNKNVDASHCGATKARFTAVLCVNAAGKVLKTMIILKGLKNVPKIKIPKNIYITVSNRGSITYELMQVWADKVFGKRTAQLFHAQNSVLFMDECSVHKKTELREVFKRRNTILKLIPPKTTSYLQPLDVSIIGLFKKTLRAEWENWFSNGKKEYTNKGCRKKPSYQEIVNFATQAVTTLNKETIKRAFECCGIAPLRQTVEHCLLDSG</sequence>
<evidence type="ECO:0000259" key="1">
    <source>
        <dbReference type="Pfam" id="PF03184"/>
    </source>
</evidence>
<dbReference type="InterPro" id="IPR050863">
    <property type="entry name" value="CenT-Element_Derived"/>
</dbReference>
<gene>
    <name evidence="3" type="primary">LOC115219962</name>
</gene>
<proteinExistence type="predicted"/>
<dbReference type="Pfam" id="PF03184">
    <property type="entry name" value="DDE_1"/>
    <property type="match status" value="1"/>
</dbReference>
<protein>
    <submittedName>
        <fullName evidence="3">Uncharacterized protein LOC115219962</fullName>
    </submittedName>
</protein>